<dbReference type="Proteomes" id="UP000028725">
    <property type="component" value="Unassembled WGS sequence"/>
</dbReference>
<dbReference type="InterPro" id="IPR014016">
    <property type="entry name" value="UvrD-like_ATP-bd"/>
</dbReference>
<evidence type="ECO:0000313" key="9">
    <source>
        <dbReference type="Proteomes" id="UP000028725"/>
    </source>
</evidence>
<dbReference type="GO" id="GO:0005524">
    <property type="term" value="F:ATP binding"/>
    <property type="evidence" value="ECO:0007669"/>
    <property type="project" value="UniProtKB-UniRule"/>
</dbReference>
<comment type="caution">
    <text evidence="8">The sequence shown here is derived from an EMBL/GenBank/DDBJ whole genome shotgun (WGS) entry which is preliminary data.</text>
</comment>
<dbReference type="PANTHER" id="PTHR11070:SF2">
    <property type="entry name" value="ATP-DEPENDENT DNA HELICASE SRS2"/>
    <property type="match status" value="1"/>
</dbReference>
<dbReference type="GO" id="GO:0016787">
    <property type="term" value="F:hydrolase activity"/>
    <property type="evidence" value="ECO:0007669"/>
    <property type="project" value="UniProtKB-UniRule"/>
</dbReference>
<keyword evidence="3 6" id="KW-0347">Helicase</keyword>
<dbReference type="InterPro" id="IPR027785">
    <property type="entry name" value="UvrD-like_helicase_C"/>
</dbReference>
<feature type="domain" description="UvrD-like helicase ATP-binding" evidence="7">
    <location>
        <begin position="233"/>
        <end position="541"/>
    </location>
</feature>
<protein>
    <recommendedName>
        <fullName evidence="5">DNA 3'-5' helicase II</fullName>
    </recommendedName>
</protein>
<dbReference type="Pfam" id="PF13538">
    <property type="entry name" value="UvrD_C_2"/>
    <property type="match status" value="1"/>
</dbReference>
<evidence type="ECO:0000256" key="2">
    <source>
        <dbReference type="ARBA" id="ARBA00022801"/>
    </source>
</evidence>
<keyword evidence="2 6" id="KW-0378">Hydrolase</keyword>
<dbReference type="GO" id="GO:0043138">
    <property type="term" value="F:3'-5' DNA helicase activity"/>
    <property type="evidence" value="ECO:0007669"/>
    <property type="project" value="TreeGrafter"/>
</dbReference>
<keyword evidence="9" id="KW-1185">Reference proteome</keyword>
<feature type="binding site" evidence="6">
    <location>
        <begin position="254"/>
        <end position="261"/>
    </location>
    <ligand>
        <name>ATP</name>
        <dbReference type="ChEBI" id="CHEBI:30616"/>
    </ligand>
</feature>
<dbReference type="Gene3D" id="3.40.50.300">
    <property type="entry name" value="P-loop containing nucleotide triphosphate hydrolases"/>
    <property type="match status" value="2"/>
</dbReference>
<evidence type="ECO:0000256" key="1">
    <source>
        <dbReference type="ARBA" id="ARBA00022741"/>
    </source>
</evidence>
<keyword evidence="1 6" id="KW-0547">Nucleotide-binding</keyword>
<dbReference type="OrthoDB" id="7211215at2"/>
<gene>
    <name evidence="8" type="ORF">DB31_1158</name>
</gene>
<evidence type="ECO:0000256" key="6">
    <source>
        <dbReference type="PROSITE-ProRule" id="PRU00560"/>
    </source>
</evidence>
<dbReference type="PATRIC" id="fig|394096.3.peg.5499"/>
<dbReference type="AlphaFoldDB" id="A0A085WEI0"/>
<dbReference type="InterPro" id="IPR027417">
    <property type="entry name" value="P-loop_NTPase"/>
</dbReference>
<evidence type="ECO:0000256" key="3">
    <source>
        <dbReference type="ARBA" id="ARBA00022806"/>
    </source>
</evidence>
<accession>A0A085WEI0</accession>
<dbReference type="GO" id="GO:0000725">
    <property type="term" value="P:recombinational repair"/>
    <property type="evidence" value="ECO:0007669"/>
    <property type="project" value="TreeGrafter"/>
</dbReference>
<dbReference type="SUPFAM" id="SSF52540">
    <property type="entry name" value="P-loop containing nucleoside triphosphate hydrolases"/>
    <property type="match status" value="1"/>
</dbReference>
<evidence type="ECO:0000256" key="4">
    <source>
        <dbReference type="ARBA" id="ARBA00022840"/>
    </source>
</evidence>
<organism evidence="8 9">
    <name type="scientific">Hyalangium minutum</name>
    <dbReference type="NCBI Taxonomy" id="394096"/>
    <lineage>
        <taxon>Bacteria</taxon>
        <taxon>Pseudomonadati</taxon>
        <taxon>Myxococcota</taxon>
        <taxon>Myxococcia</taxon>
        <taxon>Myxococcales</taxon>
        <taxon>Cystobacterineae</taxon>
        <taxon>Archangiaceae</taxon>
        <taxon>Hyalangium</taxon>
    </lineage>
</organism>
<dbReference type="InterPro" id="IPR000212">
    <property type="entry name" value="DNA_helicase_UvrD/REP"/>
</dbReference>
<evidence type="ECO:0000313" key="8">
    <source>
        <dbReference type="EMBL" id="KFE66093.1"/>
    </source>
</evidence>
<dbReference type="PANTHER" id="PTHR11070">
    <property type="entry name" value="UVRD / RECB / PCRA DNA HELICASE FAMILY MEMBER"/>
    <property type="match status" value="1"/>
</dbReference>
<dbReference type="RefSeq" id="WP_044192735.1">
    <property type="nucleotide sequence ID" value="NZ_JMCB01000011.1"/>
</dbReference>
<dbReference type="PROSITE" id="PS51198">
    <property type="entry name" value="UVRD_HELICASE_ATP_BIND"/>
    <property type="match status" value="1"/>
</dbReference>
<reference evidence="8 9" key="1">
    <citation type="submission" date="2014-04" db="EMBL/GenBank/DDBJ databases">
        <title>Genome assembly of Hyalangium minutum DSM 14724.</title>
        <authorList>
            <person name="Sharma G."/>
            <person name="Subramanian S."/>
        </authorList>
    </citation>
    <scope>NUCLEOTIDE SEQUENCE [LARGE SCALE GENOMIC DNA]</scope>
    <source>
        <strain evidence="8 9">DSM 14724</strain>
    </source>
</reference>
<keyword evidence="4 6" id="KW-0067">ATP-binding</keyword>
<dbReference type="EMBL" id="JMCB01000011">
    <property type="protein sequence ID" value="KFE66093.1"/>
    <property type="molecule type" value="Genomic_DNA"/>
</dbReference>
<evidence type="ECO:0000259" key="7">
    <source>
        <dbReference type="PROSITE" id="PS51198"/>
    </source>
</evidence>
<proteinExistence type="predicted"/>
<dbReference type="STRING" id="394096.DB31_1158"/>
<sequence length="702" mass="76406">MNEPKEALSAQALALIAEEEALLGRVHSALQATAARQQALRGQPRSALLERLTELRDEATSAVESDLPALFQQIDNTRAVLERDASAKLPEPSTPYFAHLRLKRHEGTSQEYLLGRTTFTDAQAGVRIIDWRYAPIARVFYGYAEGDDYEEWFGDRLSEGVVEARRLLVIERGVLTRIRAGSLHLERTAQGDWREVSATSVLSGGAGTAVRAGSLGVGTGEEGRAARFDVTAQLDAEQFEALQTAANEPLLVLGSAGSGKTTVALHRLSKITFELRAASLPSKMKVIVPEEGLARLSKRLLAPLELRNVSVETLDTWAYATACTAFGMKTIPLSSDKPALAARLKRHPALKPVLERQLGKRKTKDPSFKILRKRLAEVLTDRTALAEVIAASQGDLPTPAIDDTVRHTMLQLATPLAKELEGYHPEALATIDGLSVEDSTPDALAGTVDAEDLPLLLYLKLKYSELGTDPLAHAVLDEAEDFSLFELSVVAQQLGKTRSCTLAGDEMQQTTTSFAGWPAALAELGVKDAATVRLSVSYRCPRPVIELARHVLGPLAPESPPKNARDGVPVGFHHFPEEAQAWLFVRDSLKDLLEREPKASVAVIASSPEAARAFHKVVDDMSGVRLVLEGDFSFEPGVDVTDVESIKGLEFDYVILPDATARSWPQTDEARRKLHVAITRASHQLWVISSGVRSRLLPAPQS</sequence>
<dbReference type="GO" id="GO:0003677">
    <property type="term" value="F:DNA binding"/>
    <property type="evidence" value="ECO:0007669"/>
    <property type="project" value="InterPro"/>
</dbReference>
<evidence type="ECO:0000256" key="5">
    <source>
        <dbReference type="ARBA" id="ARBA00034923"/>
    </source>
</evidence>
<name>A0A085WEI0_9BACT</name>